<dbReference type="Proteomes" id="UP001202117">
    <property type="component" value="Unassembled WGS sequence"/>
</dbReference>
<keyword evidence="2" id="KW-1185">Reference proteome</keyword>
<comment type="caution">
    <text evidence="1">The sequence shown here is derived from an EMBL/GenBank/DDBJ whole genome shotgun (WGS) entry which is preliminary data.</text>
</comment>
<protein>
    <submittedName>
        <fullName evidence="1">Uncharacterized protein</fullName>
    </submittedName>
</protein>
<sequence>MTRLVTWINQSTDYLGSEIFRDTTLDPQNLPAPVATVGPVGQGARAEWNDRDGSGDQCYLVRDFDDQGVGEVSEAYCFEVDTIDRGSVTIALVADNTTHASATNTKQALLDAGFLDGNLNIVNDDSAPPSADIVVVCRACATQTETDNVLSAFSAGTPVVWGSAPTTAGTGRSMGSTFANLTGTITVAQDTDGYDGGDVIDADHHITSPFGLGQTVWYSGANWGFVVDNGASFVGTLLANGDPDVLALADNAALIAIEAGTNDLLGNPTPARAVVWTNLYGGQTAYTADGAELLARSIEWCLM</sequence>
<name>A0ABS9RU03_9GAMM</name>
<dbReference type="RefSeq" id="WP_240568043.1">
    <property type="nucleotide sequence ID" value="NZ_JAKVPY010000009.1"/>
</dbReference>
<dbReference type="EMBL" id="JAKVPY010000009">
    <property type="protein sequence ID" value="MCH4563334.1"/>
    <property type="molecule type" value="Genomic_DNA"/>
</dbReference>
<accession>A0ABS9RU03</accession>
<reference evidence="1 2" key="1">
    <citation type="submission" date="2022-02" db="EMBL/GenBank/DDBJ databases">
        <title>Halomonas fukangensis sp. nov., a halophilic bacterium isolated from a bulk soil of Kalidium foliatum at Fukang.</title>
        <authorList>
            <person name="Huang Y."/>
        </authorList>
    </citation>
    <scope>NUCLEOTIDE SEQUENCE [LARGE SCALE GENOMIC DNA]</scope>
    <source>
        <strain evidence="1 2">EGI 63088</strain>
    </source>
</reference>
<proteinExistence type="predicted"/>
<gene>
    <name evidence="1" type="ORF">MKP05_09350</name>
</gene>
<organism evidence="1 2">
    <name type="scientific">Halomonas flagellata</name>
    <dbReference type="NCBI Taxonomy" id="2920385"/>
    <lineage>
        <taxon>Bacteria</taxon>
        <taxon>Pseudomonadati</taxon>
        <taxon>Pseudomonadota</taxon>
        <taxon>Gammaproteobacteria</taxon>
        <taxon>Oceanospirillales</taxon>
        <taxon>Halomonadaceae</taxon>
        <taxon>Halomonas</taxon>
    </lineage>
</organism>
<evidence type="ECO:0000313" key="1">
    <source>
        <dbReference type="EMBL" id="MCH4563334.1"/>
    </source>
</evidence>
<evidence type="ECO:0000313" key="2">
    <source>
        <dbReference type="Proteomes" id="UP001202117"/>
    </source>
</evidence>